<organism evidence="1 2">
    <name type="scientific">Candidatus Nitrotoga fabula</name>
    <dbReference type="NCBI Taxonomy" id="2182327"/>
    <lineage>
        <taxon>Bacteria</taxon>
        <taxon>Pseudomonadati</taxon>
        <taxon>Pseudomonadota</taxon>
        <taxon>Betaproteobacteria</taxon>
        <taxon>Nitrosomonadales</taxon>
        <taxon>Gallionellaceae</taxon>
        <taxon>Candidatus Nitrotoga</taxon>
    </lineage>
</organism>
<reference evidence="1" key="1">
    <citation type="submission" date="2021-02" db="EMBL/GenBank/DDBJ databases">
        <authorList>
            <person name="Han P."/>
        </authorList>
    </citation>
    <scope>NUCLEOTIDE SEQUENCE</scope>
    <source>
        <strain evidence="1">Candidatus Nitrotoga sp. ZN8</strain>
    </source>
</reference>
<dbReference type="Proteomes" id="UP000675882">
    <property type="component" value="Unassembled WGS sequence"/>
</dbReference>
<protein>
    <submittedName>
        <fullName evidence="1">Uncharacterized protein</fullName>
    </submittedName>
</protein>
<proteinExistence type="predicted"/>
<comment type="caution">
    <text evidence="1">The sequence shown here is derived from an EMBL/GenBank/DDBJ whole genome shotgun (WGS) entry which is preliminary data.</text>
</comment>
<evidence type="ECO:0000313" key="1">
    <source>
        <dbReference type="EMBL" id="CAE6737003.1"/>
    </source>
</evidence>
<name>A0A916BHV3_9PROT</name>
<gene>
    <name evidence="1" type="ORF">NTGZN8_70003</name>
</gene>
<dbReference type="EMBL" id="CAJNBL010000042">
    <property type="protein sequence ID" value="CAE6737003.1"/>
    <property type="molecule type" value="Genomic_DNA"/>
</dbReference>
<sequence length="49" mass="5738">MRLVMHWQISIRNYLMPVKIILLAWVKSWLEYSSVTQNSGMQVQEGTGN</sequence>
<dbReference type="AlphaFoldDB" id="A0A916BHV3"/>
<evidence type="ECO:0000313" key="2">
    <source>
        <dbReference type="Proteomes" id="UP000675882"/>
    </source>
</evidence>
<accession>A0A916BHV3</accession>
<keyword evidence="2" id="KW-1185">Reference proteome</keyword>